<dbReference type="EMBL" id="MKIR01000012">
    <property type="protein sequence ID" value="OFI49480.1"/>
    <property type="molecule type" value="Genomic_DNA"/>
</dbReference>
<dbReference type="Proteomes" id="UP000178622">
    <property type="component" value="Unassembled WGS sequence"/>
</dbReference>
<dbReference type="AlphaFoldDB" id="A0A1E8GMM3"/>
<reference evidence="2" key="1">
    <citation type="submission" date="2016-09" db="EMBL/GenBank/DDBJ databases">
        <title>Draft genome sequence of a novel species of the family Streptococcaceae isolated from flowers.</title>
        <authorList>
            <person name="Chuah L.-O."/>
            <person name="Yap K.-P."/>
            <person name="Thong K.L."/>
            <person name="Liong M.T."/>
            <person name="Ahmad R."/>
            <person name="Rusul G."/>
        </authorList>
    </citation>
    <scope>NUCLEOTIDE SEQUENCE [LARGE SCALE GENOMIC DNA]</scope>
    <source>
        <strain evidence="2">DF1</strain>
    </source>
</reference>
<dbReference type="STRING" id="1859473.BG261_02565"/>
<organism evidence="1 2">
    <name type="scientific">Floricoccus tropicus</name>
    <dbReference type="NCBI Taxonomy" id="1859473"/>
    <lineage>
        <taxon>Bacteria</taxon>
        <taxon>Bacillati</taxon>
        <taxon>Bacillota</taxon>
        <taxon>Bacilli</taxon>
        <taxon>Lactobacillales</taxon>
        <taxon>Streptococcaceae</taxon>
        <taxon>Floricoccus</taxon>
    </lineage>
</organism>
<evidence type="ECO:0000313" key="1">
    <source>
        <dbReference type="EMBL" id="OFI49480.1"/>
    </source>
</evidence>
<evidence type="ECO:0008006" key="3">
    <source>
        <dbReference type="Google" id="ProtNLM"/>
    </source>
</evidence>
<gene>
    <name evidence="1" type="ORF">BG261_02565</name>
</gene>
<dbReference type="OrthoDB" id="2300097at2"/>
<dbReference type="Pfam" id="PF16069">
    <property type="entry name" value="DUF4811"/>
    <property type="match status" value="1"/>
</dbReference>
<proteinExistence type="predicted"/>
<comment type="caution">
    <text evidence="1">The sequence shown here is derived from an EMBL/GenBank/DDBJ whole genome shotgun (WGS) entry which is preliminary data.</text>
</comment>
<dbReference type="InterPro" id="IPR032083">
    <property type="entry name" value="DUF4811"/>
</dbReference>
<keyword evidence="2" id="KW-1185">Reference proteome</keyword>
<evidence type="ECO:0000313" key="2">
    <source>
        <dbReference type="Proteomes" id="UP000178622"/>
    </source>
</evidence>
<sequence length="251" mass="28331">MIIPIMIGLTIAMVLSWFLIPNKLLKITLGTLSTLLLLASALALSAHLNSHWGMKEVTDTNTSNSIYTAAQVDSPVSILVTQEVGTDSNNYVLVYRDKKTDEKAEAHFAPDKKNIVDSVKKTATYKVANVTEPTIVTTKKTWTWENETFKKLFEVDDETDNELISEETLVTVPQKTWLAMTADQSKKLAEKQKSADPKALQAQQEQMKLVISQKVKEFMMKNPKATQDQIKEFTEDQTREMTMNAIKKMIE</sequence>
<protein>
    <recommendedName>
        <fullName evidence="3">DUF4811 domain-containing protein</fullName>
    </recommendedName>
</protein>
<accession>A0A1E8GMM3</accession>
<dbReference type="RefSeq" id="WP_070791998.1">
    <property type="nucleotide sequence ID" value="NZ_MKIR01000012.1"/>
</dbReference>
<name>A0A1E8GMM3_9LACT</name>